<protein>
    <submittedName>
        <fullName evidence="1">Uncharacterized protein</fullName>
    </submittedName>
</protein>
<evidence type="ECO:0000313" key="1">
    <source>
        <dbReference type="EMBL" id="ESK83834.1"/>
    </source>
</evidence>
<dbReference type="AlphaFoldDB" id="V2XWP6"/>
<dbReference type="HOGENOM" id="CLU_2574418_0_0_1"/>
<organism evidence="1 2">
    <name type="scientific">Moniliophthora roreri (strain MCA 2997)</name>
    <name type="common">Cocoa frosty pod rot fungus</name>
    <name type="synonym">Crinipellis roreri</name>
    <dbReference type="NCBI Taxonomy" id="1381753"/>
    <lineage>
        <taxon>Eukaryota</taxon>
        <taxon>Fungi</taxon>
        <taxon>Dikarya</taxon>
        <taxon>Basidiomycota</taxon>
        <taxon>Agaricomycotina</taxon>
        <taxon>Agaricomycetes</taxon>
        <taxon>Agaricomycetidae</taxon>
        <taxon>Agaricales</taxon>
        <taxon>Marasmiineae</taxon>
        <taxon>Marasmiaceae</taxon>
        <taxon>Moniliophthora</taxon>
    </lineage>
</organism>
<evidence type="ECO:0000313" key="2">
    <source>
        <dbReference type="Proteomes" id="UP000017559"/>
    </source>
</evidence>
<comment type="caution">
    <text evidence="1">The sequence shown here is derived from an EMBL/GenBank/DDBJ whole genome shotgun (WGS) entry which is preliminary data.</text>
</comment>
<dbReference type="Proteomes" id="UP000017559">
    <property type="component" value="Unassembled WGS sequence"/>
</dbReference>
<name>V2XWP6_MONRO</name>
<proteinExistence type="predicted"/>
<sequence>MGPKTLQHLWIYFQRSFNIFALVALKSIKFHMALLSEFTAGLNDSSLLPSSSPEVVTVVLNTHSWKLRLIPLIFYHHIVPA</sequence>
<dbReference type="KEGG" id="mrr:Moror_13517"/>
<dbReference type="EMBL" id="AWSO01001434">
    <property type="protein sequence ID" value="ESK83834.1"/>
    <property type="molecule type" value="Genomic_DNA"/>
</dbReference>
<accession>V2XWP6</accession>
<keyword evidence="2" id="KW-1185">Reference proteome</keyword>
<gene>
    <name evidence="1" type="ORF">Moror_13517</name>
</gene>
<reference evidence="1 2" key="1">
    <citation type="journal article" date="2014" name="BMC Genomics">
        <title>Genome and secretome analysis of the hemibiotrophic fungal pathogen, Moniliophthora roreri, which causes frosty pod rot disease of cacao: mechanisms of the biotrophic and necrotrophic phases.</title>
        <authorList>
            <person name="Meinhardt L.W."/>
            <person name="Costa G.G.L."/>
            <person name="Thomazella D.P.T."/>
            <person name="Teixeira P.J.P.L."/>
            <person name="Carazzolle M.F."/>
            <person name="Schuster S.C."/>
            <person name="Carlson J.E."/>
            <person name="Guiltinan M.J."/>
            <person name="Mieczkowski P."/>
            <person name="Farmer A."/>
            <person name="Ramaraj T."/>
            <person name="Crozier J."/>
            <person name="Davis R.E."/>
            <person name="Shao J."/>
            <person name="Melnick R.L."/>
            <person name="Pereira G.A.G."/>
            <person name="Bailey B.A."/>
        </authorList>
    </citation>
    <scope>NUCLEOTIDE SEQUENCE [LARGE SCALE GENOMIC DNA]</scope>
    <source>
        <strain evidence="1 2">MCA 2997</strain>
    </source>
</reference>